<gene>
    <name evidence="1" type="ORF">ACH5RR_026121</name>
</gene>
<reference evidence="1 2" key="1">
    <citation type="submission" date="2024-11" db="EMBL/GenBank/DDBJ databases">
        <title>A near-complete genome assembly of Cinchona calisaya.</title>
        <authorList>
            <person name="Lian D.C."/>
            <person name="Zhao X.W."/>
            <person name="Wei L."/>
        </authorList>
    </citation>
    <scope>NUCLEOTIDE SEQUENCE [LARGE SCALE GENOMIC DNA]</scope>
    <source>
        <tissue evidence="1">Nenye</tissue>
    </source>
</reference>
<accession>A0ABD2Z1M1</accession>
<sequence length="184" mass="21507">MPKIHLNQIQFYVKRENDEARREHGSAIHYADIIDEIDDGIASPISIYRSAIQLSNMENLQVKVKDDVIELVQSDDCKSMPTHICADLTEKQKEQSTWLLNEFINCFAWDYTDMSGLDRKLVQHKILLKLGFKPYKQLPRQFSNSMRLRLPTMMSSDRTKLLKLYISVTDDTLDYFLAQDDKET</sequence>
<organism evidence="1 2">
    <name type="scientific">Cinchona calisaya</name>
    <dbReference type="NCBI Taxonomy" id="153742"/>
    <lineage>
        <taxon>Eukaryota</taxon>
        <taxon>Viridiplantae</taxon>
        <taxon>Streptophyta</taxon>
        <taxon>Embryophyta</taxon>
        <taxon>Tracheophyta</taxon>
        <taxon>Spermatophyta</taxon>
        <taxon>Magnoliopsida</taxon>
        <taxon>eudicotyledons</taxon>
        <taxon>Gunneridae</taxon>
        <taxon>Pentapetalae</taxon>
        <taxon>asterids</taxon>
        <taxon>lamiids</taxon>
        <taxon>Gentianales</taxon>
        <taxon>Rubiaceae</taxon>
        <taxon>Cinchonoideae</taxon>
        <taxon>Cinchoneae</taxon>
        <taxon>Cinchona</taxon>
    </lineage>
</organism>
<dbReference type="Proteomes" id="UP001630127">
    <property type="component" value="Unassembled WGS sequence"/>
</dbReference>
<protein>
    <submittedName>
        <fullName evidence="1">Uncharacterized protein</fullName>
    </submittedName>
</protein>
<name>A0ABD2Z1M1_9GENT</name>
<dbReference type="AlphaFoldDB" id="A0ABD2Z1M1"/>
<evidence type="ECO:0000313" key="2">
    <source>
        <dbReference type="Proteomes" id="UP001630127"/>
    </source>
</evidence>
<dbReference type="EMBL" id="JBJUIK010000011">
    <property type="protein sequence ID" value="KAL3513404.1"/>
    <property type="molecule type" value="Genomic_DNA"/>
</dbReference>
<keyword evidence="2" id="KW-1185">Reference proteome</keyword>
<comment type="caution">
    <text evidence="1">The sequence shown here is derived from an EMBL/GenBank/DDBJ whole genome shotgun (WGS) entry which is preliminary data.</text>
</comment>
<proteinExistence type="predicted"/>
<evidence type="ECO:0000313" key="1">
    <source>
        <dbReference type="EMBL" id="KAL3513404.1"/>
    </source>
</evidence>